<dbReference type="AlphaFoldDB" id="A0A0G4FCC7"/>
<reference evidence="3 4" key="1">
    <citation type="submission" date="2014-11" db="EMBL/GenBank/DDBJ databases">
        <authorList>
            <person name="Zhu J."/>
            <person name="Qi W."/>
            <person name="Song R."/>
        </authorList>
    </citation>
    <scope>NUCLEOTIDE SEQUENCE [LARGE SCALE GENOMIC DNA]</scope>
</reference>
<keyword evidence="4" id="KW-1185">Reference proteome</keyword>
<feature type="compositionally biased region" description="Pro residues" evidence="2">
    <location>
        <begin position="32"/>
        <end position="44"/>
    </location>
</feature>
<sequence>MVVGLLVSLQPACGASHRLVPGLVEKLLAPPAQQPSAPPAPPVPVVATAPAAETKLPPQEEEYYDEKERRLHEKLAQTAAEVEEKEKLVEALRGTAELRGEVSPATVARAQADRELTDLATDIQDLRALVATNPITATKHEGRDGQLIVQAIPPAALLHTIPNESEQAAKELANPQTQDKPCAELKVLQERQRSLRAAQTQPPIAMPELPKVEKKKGVLHRIKSFGRKVKGLFSGGQPQPA</sequence>
<feature type="coiled-coil region" evidence="1">
    <location>
        <begin position="68"/>
        <end position="129"/>
    </location>
</feature>
<dbReference type="Proteomes" id="UP000041254">
    <property type="component" value="Unassembled WGS sequence"/>
</dbReference>
<protein>
    <submittedName>
        <fullName evidence="3">Uncharacterized protein</fullName>
    </submittedName>
</protein>
<evidence type="ECO:0000313" key="4">
    <source>
        <dbReference type="Proteomes" id="UP000041254"/>
    </source>
</evidence>
<name>A0A0G4FCC7_VITBC</name>
<gene>
    <name evidence="3" type="ORF">Vbra_15045</name>
</gene>
<evidence type="ECO:0000256" key="1">
    <source>
        <dbReference type="SAM" id="Coils"/>
    </source>
</evidence>
<dbReference type="VEuPathDB" id="CryptoDB:Vbra_15045"/>
<accession>A0A0G4FCC7</accession>
<evidence type="ECO:0000313" key="3">
    <source>
        <dbReference type="EMBL" id="CEM10812.1"/>
    </source>
</evidence>
<dbReference type="EMBL" id="CDMY01000405">
    <property type="protein sequence ID" value="CEM10812.1"/>
    <property type="molecule type" value="Genomic_DNA"/>
</dbReference>
<feature type="region of interest" description="Disordered" evidence="2">
    <location>
        <begin position="31"/>
        <end position="67"/>
    </location>
</feature>
<dbReference type="InParanoid" id="A0A0G4FCC7"/>
<feature type="region of interest" description="Disordered" evidence="2">
    <location>
        <begin position="193"/>
        <end position="216"/>
    </location>
</feature>
<organism evidence="3 4">
    <name type="scientific">Vitrella brassicaformis (strain CCMP3155)</name>
    <dbReference type="NCBI Taxonomy" id="1169540"/>
    <lineage>
        <taxon>Eukaryota</taxon>
        <taxon>Sar</taxon>
        <taxon>Alveolata</taxon>
        <taxon>Colpodellida</taxon>
        <taxon>Vitrellaceae</taxon>
        <taxon>Vitrella</taxon>
    </lineage>
</organism>
<evidence type="ECO:0000256" key="2">
    <source>
        <dbReference type="SAM" id="MobiDB-lite"/>
    </source>
</evidence>
<proteinExistence type="predicted"/>
<keyword evidence="1" id="KW-0175">Coiled coil</keyword>